<evidence type="ECO:0000313" key="1">
    <source>
        <dbReference type="EMBL" id="CAB5109377.1"/>
    </source>
</evidence>
<accession>A0A6J7VW05</accession>
<sequence length="97" mass="10214">MVVMVIIALEVDPLAIKLTAKPKPIAATTARRTGFSATPPLISGPLAQTAPVKAILMPINWVEFGFSPFINAIVSGIRTLREAIGETTPILPVANPV</sequence>
<gene>
    <name evidence="1" type="ORF">UFOPK4420_00408</name>
</gene>
<organism evidence="1">
    <name type="scientific">freshwater metagenome</name>
    <dbReference type="NCBI Taxonomy" id="449393"/>
    <lineage>
        <taxon>unclassified sequences</taxon>
        <taxon>metagenomes</taxon>
        <taxon>ecological metagenomes</taxon>
    </lineage>
</organism>
<name>A0A6J7VW05_9ZZZZ</name>
<protein>
    <submittedName>
        <fullName evidence="1">Unannotated protein</fullName>
    </submittedName>
</protein>
<dbReference type="AlphaFoldDB" id="A0A6J7VW05"/>
<dbReference type="EMBL" id="CAFBRU010000030">
    <property type="protein sequence ID" value="CAB5109377.1"/>
    <property type="molecule type" value="Genomic_DNA"/>
</dbReference>
<proteinExistence type="predicted"/>
<reference evidence="1" key="1">
    <citation type="submission" date="2020-05" db="EMBL/GenBank/DDBJ databases">
        <authorList>
            <person name="Chiriac C."/>
            <person name="Salcher M."/>
            <person name="Ghai R."/>
            <person name="Kavagutti S V."/>
        </authorList>
    </citation>
    <scope>NUCLEOTIDE SEQUENCE</scope>
</reference>